<dbReference type="AlphaFoldDB" id="A0A7S2PVW5"/>
<feature type="region of interest" description="Disordered" evidence="1">
    <location>
        <begin position="1"/>
        <end position="69"/>
    </location>
</feature>
<dbReference type="CDD" id="cd00136">
    <property type="entry name" value="PDZ_canonical"/>
    <property type="match status" value="1"/>
</dbReference>
<dbReference type="SMART" id="SM00228">
    <property type="entry name" value="PDZ"/>
    <property type="match status" value="1"/>
</dbReference>
<dbReference type="PROSITE" id="PS50106">
    <property type="entry name" value="PDZ"/>
    <property type="match status" value="1"/>
</dbReference>
<feature type="region of interest" description="Disordered" evidence="1">
    <location>
        <begin position="291"/>
        <end position="320"/>
    </location>
</feature>
<dbReference type="Gene3D" id="2.30.42.10">
    <property type="match status" value="1"/>
</dbReference>
<dbReference type="SUPFAM" id="SSF50156">
    <property type="entry name" value="PDZ domain-like"/>
    <property type="match status" value="1"/>
</dbReference>
<name>A0A7S2PVW5_9STRA</name>
<evidence type="ECO:0000256" key="1">
    <source>
        <dbReference type="SAM" id="MobiDB-lite"/>
    </source>
</evidence>
<feature type="compositionally biased region" description="Low complexity" evidence="1">
    <location>
        <begin position="83"/>
        <end position="93"/>
    </location>
</feature>
<dbReference type="InterPro" id="IPR036034">
    <property type="entry name" value="PDZ_sf"/>
</dbReference>
<accession>A0A7S2PVW5</accession>
<dbReference type="InterPro" id="IPR001478">
    <property type="entry name" value="PDZ"/>
</dbReference>
<proteinExistence type="predicted"/>
<dbReference type="EMBL" id="HBGZ01024739">
    <property type="protein sequence ID" value="CAD9620148.1"/>
    <property type="molecule type" value="Transcribed_RNA"/>
</dbReference>
<evidence type="ECO:0000259" key="2">
    <source>
        <dbReference type="PROSITE" id="PS50106"/>
    </source>
</evidence>
<feature type="compositionally biased region" description="Low complexity" evidence="1">
    <location>
        <begin position="303"/>
        <end position="315"/>
    </location>
</feature>
<evidence type="ECO:0000313" key="3">
    <source>
        <dbReference type="EMBL" id="CAD9620148.1"/>
    </source>
</evidence>
<feature type="compositionally biased region" description="Low complexity" evidence="1">
    <location>
        <begin position="102"/>
        <end position="119"/>
    </location>
</feature>
<feature type="compositionally biased region" description="Basic residues" evidence="1">
    <location>
        <begin position="293"/>
        <end position="302"/>
    </location>
</feature>
<organism evidence="3">
    <name type="scientific">Skeletonema marinoi</name>
    <dbReference type="NCBI Taxonomy" id="267567"/>
    <lineage>
        <taxon>Eukaryota</taxon>
        <taxon>Sar</taxon>
        <taxon>Stramenopiles</taxon>
        <taxon>Ochrophyta</taxon>
        <taxon>Bacillariophyta</taxon>
        <taxon>Coscinodiscophyceae</taxon>
        <taxon>Thalassiosirophycidae</taxon>
        <taxon>Thalassiosirales</taxon>
        <taxon>Skeletonemataceae</taxon>
        <taxon>Skeletonema</taxon>
        <taxon>Skeletonema marinoi-dohrnii complex</taxon>
    </lineage>
</organism>
<gene>
    <name evidence="3" type="ORF">SMAR0320_LOCUS17540</name>
</gene>
<feature type="region of interest" description="Disordered" evidence="1">
    <location>
        <begin position="83"/>
        <end position="122"/>
    </location>
</feature>
<feature type="compositionally biased region" description="Basic and acidic residues" evidence="1">
    <location>
        <begin position="1"/>
        <end position="16"/>
    </location>
</feature>
<feature type="domain" description="PDZ" evidence="2">
    <location>
        <begin position="134"/>
        <end position="206"/>
    </location>
</feature>
<protein>
    <recommendedName>
        <fullName evidence="2">PDZ domain-containing protein</fullName>
    </recommendedName>
</protein>
<reference evidence="3" key="1">
    <citation type="submission" date="2021-01" db="EMBL/GenBank/DDBJ databases">
        <authorList>
            <person name="Corre E."/>
            <person name="Pelletier E."/>
            <person name="Niang G."/>
            <person name="Scheremetjew M."/>
            <person name="Finn R."/>
            <person name="Kale V."/>
            <person name="Holt S."/>
            <person name="Cochrane G."/>
            <person name="Meng A."/>
            <person name="Brown T."/>
            <person name="Cohen L."/>
        </authorList>
    </citation>
    <scope>NUCLEOTIDE SEQUENCE</scope>
    <source>
        <strain evidence="3">SM1012Den-03</strain>
    </source>
</reference>
<sequence length="468" mass="51195">MAIDKLPRRSIQERQQRTANRSPPPPPPFSQPMNAPSSPSNRTSSTRRNRRSSSRSSSPRTTVLGRANYQASAFAPPPFAALSLSNAPTSSHRNPPPPPPRRSSVGNVTAASSSSASGSRRAHQIIRMTLQRPMGIVFAPNEELGYGVRIIDLPQQGAAAMSQQLCVGDALVSVNDMDCTMSNSKEIMTLIGQAEGNVDLAFLRSSNAATSAEGEIDQESTQSIQVVNLKWQDISSGHKGRYSGAVNQHMRPHGYGKFTYDQGPSLEGEWDNGVLFEVKAPAAVAADAAGVGNRRHIRRHSSKSSAASIHSQSQRNEGMSYATSIHPSSFRLSDYPNEMQQHQQLDGGQSREDSPVQYYCLGETIRSPQHMVQMASVEDTIQSVYTLQVSDFAFVMRSTGDWSFCQLIEREDNDAGEDIMTFCVNEVGHRKNLRPARWVKMVRSCSEGISVRPGGAFYGNDMDSEPSF</sequence>